<reference evidence="3" key="1">
    <citation type="submission" date="2023-07" db="EMBL/GenBank/DDBJ databases">
        <title>Genomic Encyclopedia of Type Strains, Phase IV (KMG-IV): sequencing the most valuable type-strain genomes for metagenomic binning, comparative biology and taxonomic classification.</title>
        <authorList>
            <person name="Goeker M."/>
        </authorList>
    </citation>
    <scope>NUCLEOTIDE SEQUENCE</scope>
    <source>
        <strain evidence="3">DSM 21202</strain>
    </source>
</reference>
<dbReference type="Pfam" id="PF01713">
    <property type="entry name" value="Smr"/>
    <property type="match status" value="1"/>
</dbReference>
<dbReference type="PROSITE" id="PS50828">
    <property type="entry name" value="SMR"/>
    <property type="match status" value="1"/>
</dbReference>
<dbReference type="PANTHER" id="PTHR35562">
    <property type="entry name" value="DNA ENDONUCLEASE SMRA-RELATED"/>
    <property type="match status" value="1"/>
</dbReference>
<accession>A0AAE3VJX3</accession>
<feature type="domain" description="Smr" evidence="2">
    <location>
        <begin position="103"/>
        <end position="187"/>
    </location>
</feature>
<evidence type="ECO:0000256" key="1">
    <source>
        <dbReference type="SAM" id="MobiDB-lite"/>
    </source>
</evidence>
<dbReference type="InterPro" id="IPR036063">
    <property type="entry name" value="Smr_dom_sf"/>
</dbReference>
<dbReference type="GO" id="GO:0004519">
    <property type="term" value="F:endonuclease activity"/>
    <property type="evidence" value="ECO:0007669"/>
    <property type="project" value="UniProtKB-KW"/>
</dbReference>
<dbReference type="RefSeq" id="WP_306883516.1">
    <property type="nucleotide sequence ID" value="NZ_JAUSUL010000001.1"/>
</dbReference>
<keyword evidence="3" id="KW-0378">Hydrolase</keyword>
<dbReference type="SUPFAM" id="SSF160443">
    <property type="entry name" value="SMR domain-like"/>
    <property type="match status" value="1"/>
</dbReference>
<evidence type="ECO:0000259" key="2">
    <source>
        <dbReference type="PROSITE" id="PS50828"/>
    </source>
</evidence>
<keyword evidence="4" id="KW-1185">Reference proteome</keyword>
<proteinExistence type="predicted"/>
<dbReference type="Proteomes" id="UP001229244">
    <property type="component" value="Unassembled WGS sequence"/>
</dbReference>
<dbReference type="PANTHER" id="PTHR35562:SF2">
    <property type="entry name" value="DNA ENDONUCLEASE SMRA-RELATED"/>
    <property type="match status" value="1"/>
</dbReference>
<dbReference type="Gene3D" id="3.30.1370.110">
    <property type="match status" value="1"/>
</dbReference>
<sequence>MAVRRRRGPRRLSDEERALWSKVAESVMPLRPEKSLDPQEPAPPADDLSGPDPRTAPKAPVRKVAAVPQAPPAPRHRSSRPAPIERRTLQKIARGALPIDGRLDMHGMRQQAAHGALRAFLISAQARGGRIVLIITGKGRSGDEEAGVLRRQLPHWLEASDLRPLIVGMAVAHRGHGGDGAFYVQLRRRPGPDR</sequence>
<gene>
    <name evidence="3" type="ORF">J2S73_000156</name>
</gene>
<protein>
    <submittedName>
        <fullName evidence="3">DNA-nicking Smr family endonuclease</fullName>
    </submittedName>
</protein>
<keyword evidence="3" id="KW-0540">Nuclease</keyword>
<evidence type="ECO:0000313" key="4">
    <source>
        <dbReference type="Proteomes" id="UP001229244"/>
    </source>
</evidence>
<dbReference type="SMART" id="SM00463">
    <property type="entry name" value="SMR"/>
    <property type="match status" value="1"/>
</dbReference>
<feature type="compositionally biased region" description="Low complexity" evidence="1">
    <location>
        <begin position="56"/>
        <end position="68"/>
    </location>
</feature>
<dbReference type="AlphaFoldDB" id="A0AAE3VJX3"/>
<feature type="compositionally biased region" description="Basic residues" evidence="1">
    <location>
        <begin position="1"/>
        <end position="10"/>
    </location>
</feature>
<evidence type="ECO:0000313" key="3">
    <source>
        <dbReference type="EMBL" id="MDQ0313719.1"/>
    </source>
</evidence>
<comment type="caution">
    <text evidence="3">The sequence shown here is derived from an EMBL/GenBank/DDBJ whole genome shotgun (WGS) entry which is preliminary data.</text>
</comment>
<feature type="region of interest" description="Disordered" evidence="1">
    <location>
        <begin position="1"/>
        <end position="87"/>
    </location>
</feature>
<name>A0AAE3VJX3_9HYPH</name>
<organism evidence="3 4">
    <name type="scientific">Amorphus orientalis</name>
    <dbReference type="NCBI Taxonomy" id="649198"/>
    <lineage>
        <taxon>Bacteria</taxon>
        <taxon>Pseudomonadati</taxon>
        <taxon>Pseudomonadota</taxon>
        <taxon>Alphaproteobacteria</taxon>
        <taxon>Hyphomicrobiales</taxon>
        <taxon>Amorphaceae</taxon>
        <taxon>Amorphus</taxon>
    </lineage>
</organism>
<dbReference type="EMBL" id="JAUSUL010000001">
    <property type="protein sequence ID" value="MDQ0313719.1"/>
    <property type="molecule type" value="Genomic_DNA"/>
</dbReference>
<keyword evidence="3" id="KW-0255">Endonuclease</keyword>
<dbReference type="InterPro" id="IPR002625">
    <property type="entry name" value="Smr_dom"/>
</dbReference>